<evidence type="ECO:0000256" key="7">
    <source>
        <dbReference type="ARBA" id="ARBA00023157"/>
    </source>
</evidence>
<comment type="subcellular location">
    <subcellularLocation>
        <location evidence="1">Cell membrane</location>
        <topology evidence="1">Multi-pass membrane protein</topology>
    </subcellularLocation>
</comment>
<evidence type="ECO:0000256" key="9">
    <source>
        <dbReference type="ARBA" id="ARBA00023224"/>
    </source>
</evidence>
<evidence type="ECO:0000256" key="10">
    <source>
        <dbReference type="RuleBase" id="RU000688"/>
    </source>
</evidence>
<dbReference type="PANTHER" id="PTHR24248">
    <property type="entry name" value="ADRENERGIC RECEPTOR-RELATED G-PROTEIN COUPLED RECEPTOR"/>
    <property type="match status" value="1"/>
</dbReference>
<evidence type="ECO:0000259" key="12">
    <source>
        <dbReference type="PROSITE" id="PS50262"/>
    </source>
</evidence>
<evidence type="ECO:0000256" key="4">
    <source>
        <dbReference type="ARBA" id="ARBA00022989"/>
    </source>
</evidence>
<dbReference type="GO" id="GO:0004993">
    <property type="term" value="F:G protein-coupled serotonin receptor activity"/>
    <property type="evidence" value="ECO:0007669"/>
    <property type="project" value="UniProtKB-ARBA"/>
</dbReference>
<evidence type="ECO:0000256" key="5">
    <source>
        <dbReference type="ARBA" id="ARBA00023040"/>
    </source>
</evidence>
<dbReference type="Gene3D" id="1.20.1070.10">
    <property type="entry name" value="Rhodopsin 7-helix transmembrane proteins"/>
    <property type="match status" value="1"/>
</dbReference>
<name>A0AAV2SZ02_CALDB</name>
<protein>
    <recommendedName>
        <fullName evidence="12">G-protein coupled receptors family 1 profile domain-containing protein</fullName>
    </recommendedName>
</protein>
<keyword evidence="6 11" id="KW-0472">Membrane</keyword>
<evidence type="ECO:0000256" key="11">
    <source>
        <dbReference type="SAM" id="Phobius"/>
    </source>
</evidence>
<feature type="transmembrane region" description="Helical" evidence="11">
    <location>
        <begin position="310"/>
        <end position="328"/>
    </location>
</feature>
<evidence type="ECO:0000256" key="6">
    <source>
        <dbReference type="ARBA" id="ARBA00023136"/>
    </source>
</evidence>
<evidence type="ECO:0000313" key="14">
    <source>
        <dbReference type="Proteomes" id="UP001497525"/>
    </source>
</evidence>
<keyword evidence="3 10" id="KW-0812">Transmembrane</keyword>
<comment type="caution">
    <text evidence="13">The sequence shown here is derived from an EMBL/GenBank/DDBJ whole genome shotgun (WGS) entry which is preliminary data.</text>
</comment>
<dbReference type="GO" id="GO:0071880">
    <property type="term" value="P:adenylate cyclase-activating adrenergic receptor signaling pathway"/>
    <property type="evidence" value="ECO:0007669"/>
    <property type="project" value="TreeGrafter"/>
</dbReference>
<feature type="transmembrane region" description="Helical" evidence="11">
    <location>
        <begin position="37"/>
        <end position="57"/>
    </location>
</feature>
<dbReference type="AlphaFoldDB" id="A0AAV2SZ02"/>
<dbReference type="PROSITE" id="PS00237">
    <property type="entry name" value="G_PROTEIN_RECEP_F1_1"/>
    <property type="match status" value="1"/>
</dbReference>
<keyword evidence="8 10" id="KW-0675">Receptor</keyword>
<keyword evidence="2" id="KW-1003">Cell membrane</keyword>
<keyword evidence="9 10" id="KW-0807">Transducer</keyword>
<feature type="transmembrane region" description="Helical" evidence="11">
    <location>
        <begin position="107"/>
        <end position="129"/>
    </location>
</feature>
<dbReference type="PANTHER" id="PTHR24248:SF199">
    <property type="entry name" value="IP13425P-RELATED"/>
    <property type="match status" value="1"/>
</dbReference>
<keyword evidence="7" id="KW-1015">Disulfide bond</keyword>
<reference evidence="13" key="1">
    <citation type="submission" date="2024-06" db="EMBL/GenBank/DDBJ databases">
        <authorList>
            <person name="Liu X."/>
            <person name="Lenzi L."/>
            <person name="Haldenby T S."/>
            <person name="Uol C."/>
        </authorList>
    </citation>
    <scope>NUCLEOTIDE SEQUENCE</scope>
</reference>
<evidence type="ECO:0000256" key="1">
    <source>
        <dbReference type="ARBA" id="ARBA00004651"/>
    </source>
</evidence>
<organism evidence="13 14">
    <name type="scientific">Calicophoron daubneyi</name>
    <name type="common">Rumen fluke</name>
    <name type="synonym">Paramphistomum daubneyi</name>
    <dbReference type="NCBI Taxonomy" id="300641"/>
    <lineage>
        <taxon>Eukaryota</taxon>
        <taxon>Metazoa</taxon>
        <taxon>Spiralia</taxon>
        <taxon>Lophotrochozoa</taxon>
        <taxon>Platyhelminthes</taxon>
        <taxon>Trematoda</taxon>
        <taxon>Digenea</taxon>
        <taxon>Plagiorchiida</taxon>
        <taxon>Pronocephalata</taxon>
        <taxon>Paramphistomoidea</taxon>
        <taxon>Paramphistomidae</taxon>
        <taxon>Calicophoron</taxon>
    </lineage>
</organism>
<evidence type="ECO:0000256" key="3">
    <source>
        <dbReference type="ARBA" id="ARBA00022692"/>
    </source>
</evidence>
<dbReference type="SUPFAM" id="SSF81321">
    <property type="entry name" value="Family A G protein-coupled receptor-like"/>
    <property type="match status" value="1"/>
</dbReference>
<evidence type="ECO:0000256" key="2">
    <source>
        <dbReference type="ARBA" id="ARBA00022475"/>
    </source>
</evidence>
<gene>
    <name evidence="13" type="ORF">CDAUBV1_LOCUS1626</name>
</gene>
<dbReference type="PROSITE" id="PS50262">
    <property type="entry name" value="G_PROTEIN_RECEP_F1_2"/>
    <property type="match status" value="1"/>
</dbReference>
<proteinExistence type="inferred from homology"/>
<dbReference type="GO" id="GO:0043410">
    <property type="term" value="P:positive regulation of MAPK cascade"/>
    <property type="evidence" value="ECO:0007669"/>
    <property type="project" value="TreeGrafter"/>
</dbReference>
<feature type="transmembrane region" description="Helical" evidence="11">
    <location>
        <begin position="271"/>
        <end position="298"/>
    </location>
</feature>
<dbReference type="PRINTS" id="PR00237">
    <property type="entry name" value="GPCRRHODOPSN"/>
</dbReference>
<keyword evidence="4 11" id="KW-1133">Transmembrane helix</keyword>
<sequence length="388" mass="44476">MFCTASIIHLAAIAFDRSANIRSPIAYSRRFSRRTHAVVILSLWLVSCLLAILLAHFDCRRSPSHRFGHFNASAQELSFENSTASNPVHWRMHESCYYKPKVVCTLVYTTVSFVLPLTAMVVIYGRLFLLTKRHVNQIKSFKPTVELPLPSASDDRCYETLERTSNSGRSLSLYEPINLFSNSLIVLSSSRNGRRMSRPANETQDTKLSAHAWRYGSQQCRSRNSLCTPMPYMNHSPNCSEFSSNHLHRSKPYNLNSFLSLNIKFHSQHKAAISLGLILGSFLLCWLPFFVIICVASLCDCIRRELLFAATWLGYFNACLNPVIYTVLNNKFRRACIRLLCSWCTSRDRLNQYGLAKLRYFGDATIQLAIGRVPWNKNTMRRYCPERV</sequence>
<evidence type="ECO:0000256" key="8">
    <source>
        <dbReference type="ARBA" id="ARBA00023170"/>
    </source>
</evidence>
<feature type="domain" description="G-protein coupled receptors family 1 profile" evidence="12">
    <location>
        <begin position="1"/>
        <end position="325"/>
    </location>
</feature>
<dbReference type="Proteomes" id="UP001497525">
    <property type="component" value="Unassembled WGS sequence"/>
</dbReference>
<dbReference type="InterPro" id="IPR000276">
    <property type="entry name" value="GPCR_Rhodpsn"/>
</dbReference>
<dbReference type="InterPro" id="IPR017452">
    <property type="entry name" value="GPCR_Rhodpsn_7TM"/>
</dbReference>
<evidence type="ECO:0000313" key="13">
    <source>
        <dbReference type="EMBL" id="CAL5130190.1"/>
    </source>
</evidence>
<dbReference type="Pfam" id="PF00001">
    <property type="entry name" value="7tm_1"/>
    <property type="match status" value="1"/>
</dbReference>
<dbReference type="EMBL" id="CAXLJL010000057">
    <property type="protein sequence ID" value="CAL5130190.1"/>
    <property type="molecule type" value="Genomic_DNA"/>
</dbReference>
<keyword evidence="5 10" id="KW-0297">G-protein coupled receptor</keyword>
<accession>A0AAV2SZ02</accession>
<comment type="similarity">
    <text evidence="10">Belongs to the G-protein coupled receptor 1 family.</text>
</comment>
<dbReference type="GO" id="GO:0005886">
    <property type="term" value="C:plasma membrane"/>
    <property type="evidence" value="ECO:0007669"/>
    <property type="project" value="UniProtKB-SubCell"/>
</dbReference>